<dbReference type="AlphaFoldDB" id="D5AFZ9"/>
<dbReference type="Pfam" id="PF14278">
    <property type="entry name" value="TetR_C_8"/>
    <property type="match status" value="1"/>
</dbReference>
<feature type="DNA-binding region" description="H-T-H motif" evidence="2">
    <location>
        <begin position="56"/>
        <end position="75"/>
    </location>
</feature>
<dbReference type="Proteomes" id="UP000002359">
    <property type="component" value="Chromosome"/>
</dbReference>
<dbReference type="Gene3D" id="1.10.357.10">
    <property type="entry name" value="Tetracycline Repressor, domain 2"/>
    <property type="match status" value="1"/>
</dbReference>
<keyword evidence="1 2" id="KW-0238">DNA-binding</keyword>
<feature type="domain" description="HTH tetR-type" evidence="3">
    <location>
        <begin position="33"/>
        <end position="93"/>
    </location>
</feature>
<evidence type="ECO:0000313" key="4">
    <source>
        <dbReference type="EMBL" id="ADE30764.1"/>
    </source>
</evidence>
<dbReference type="PANTHER" id="PTHR43479:SF11">
    <property type="entry name" value="ACREF_ENVCD OPERON REPRESSOR-RELATED"/>
    <property type="match status" value="1"/>
</dbReference>
<dbReference type="HOGENOM" id="CLU_087539_6_3_9"/>
<evidence type="ECO:0000256" key="1">
    <source>
        <dbReference type="ARBA" id="ARBA00023125"/>
    </source>
</evidence>
<dbReference type="PROSITE" id="PS50977">
    <property type="entry name" value="HTH_TETR_2"/>
    <property type="match status" value="1"/>
</dbReference>
<name>D5AFZ9_STRGZ</name>
<dbReference type="PATRIC" id="fig|423211.3.peg.297"/>
<protein>
    <submittedName>
        <fullName evidence="4">Regulatory protein, TetR</fullName>
    </submittedName>
</protein>
<dbReference type="InterPro" id="IPR001647">
    <property type="entry name" value="HTH_TetR"/>
</dbReference>
<dbReference type="PRINTS" id="PR00455">
    <property type="entry name" value="HTHTETR"/>
</dbReference>
<dbReference type="GO" id="GO:0003677">
    <property type="term" value="F:DNA binding"/>
    <property type="evidence" value="ECO:0007669"/>
    <property type="project" value="UniProtKB-UniRule"/>
</dbReference>
<evidence type="ECO:0000256" key="2">
    <source>
        <dbReference type="PROSITE-ProRule" id="PRU00335"/>
    </source>
</evidence>
<dbReference type="InterPro" id="IPR009057">
    <property type="entry name" value="Homeodomain-like_sf"/>
</dbReference>
<dbReference type="InterPro" id="IPR039532">
    <property type="entry name" value="TetR_C_Firmicutes"/>
</dbReference>
<dbReference type="InterPro" id="IPR050624">
    <property type="entry name" value="HTH-type_Tx_Regulator"/>
</dbReference>
<dbReference type="Pfam" id="PF00440">
    <property type="entry name" value="TetR_N"/>
    <property type="match status" value="1"/>
</dbReference>
<evidence type="ECO:0000259" key="3">
    <source>
        <dbReference type="PROSITE" id="PS50977"/>
    </source>
</evidence>
<accession>D5AFZ9</accession>
<dbReference type="KEGG" id="ssw:SSGZ1_0299"/>
<dbReference type="PANTHER" id="PTHR43479">
    <property type="entry name" value="ACREF/ENVCD OPERON REPRESSOR-RELATED"/>
    <property type="match status" value="1"/>
</dbReference>
<evidence type="ECO:0000313" key="5">
    <source>
        <dbReference type="Proteomes" id="UP000002359"/>
    </source>
</evidence>
<reference evidence="4 5" key="1">
    <citation type="journal article" date="2009" name="J. Infect. Dis.">
        <title>Clinical, experimental, and genomic differences between intermediately pathogenic, highly pathogenic, and epidemic Streptococcus suis.</title>
        <authorList>
            <person name="Ye C."/>
            <person name="Zheng H."/>
            <person name="Zhang J."/>
            <person name="Jing H."/>
            <person name="Wang L."/>
            <person name="Xiong Y."/>
            <person name="Wang W."/>
            <person name="Zhou Z."/>
            <person name="Sun Q."/>
            <person name="Luo X."/>
            <person name="Du H."/>
            <person name="Gottschalk M."/>
            <person name="Xu J."/>
        </authorList>
    </citation>
    <scope>NUCLEOTIDE SEQUENCE [LARGE SCALE GENOMIC DNA]</scope>
    <source>
        <strain evidence="4 5">GZ1</strain>
    </source>
</reference>
<proteinExistence type="predicted"/>
<gene>
    <name evidence="4" type="ordered locus">SSGZ1_0299</name>
</gene>
<dbReference type="EMBL" id="CP000837">
    <property type="protein sequence ID" value="ADE30764.1"/>
    <property type="molecule type" value="Genomic_DNA"/>
</dbReference>
<dbReference type="SUPFAM" id="SSF46689">
    <property type="entry name" value="Homeodomain-like"/>
    <property type="match status" value="1"/>
</dbReference>
<organism evidence="4 5">
    <name type="scientific">Streptococcus suis (strain GZ1)</name>
    <dbReference type="NCBI Taxonomy" id="423211"/>
    <lineage>
        <taxon>Bacteria</taxon>
        <taxon>Bacillati</taxon>
        <taxon>Bacillota</taxon>
        <taxon>Bacilli</taxon>
        <taxon>Lactobacillales</taxon>
        <taxon>Streptococcaceae</taxon>
        <taxon>Streptococcus</taxon>
    </lineage>
</organism>
<sequence length="193" mass="22730">MDSGKTSPSSAISPKGNKGKEVFRMERVKRKESLFVESVVEALWELLEDKSFEKISVSELVERAGIGRVTFYRNFSNKEEVLERSFNLESQAWLTERQIDLSDWSDAHLLLALRQFFDFWYEQQDKIRLLTANHLDYLLEEVLDRYFKEKLGDLTDDFHLQFIVGGFFRVLKTWVARGCKESPDDIMRLMSEQ</sequence>